<dbReference type="AlphaFoldDB" id="A0A7C0V9K0"/>
<sequence length="300" mass="32946">MVAITLGDPGGIGPEIVLKALNQVKGDFVLIGSIHSLKETSKICSIPLPDVDMIHIDGEYIWGKVSAHNGRIAYESLIRAIDLAIEGKVKGIVTAPLSKESLHLAGYNYPGQTEILAEKTGTQDYGMLMVSDDFRMLLLTTHIPLSLVPQSITEELIIRKVSLLNKTLKEIFKIENPRILLLGVNPHAGEDGLIGNEEKEKILPAIEKLRKEGIAVEGPVPPDTFFMEKGFDAYVAMYHDQGMIPFKLLFFHSGVNMTIGLPFIRTSPDHGTAFDIAGRCIADHRSMLSAIKLCKKLCFS</sequence>
<organism evidence="4">
    <name type="scientific">candidate division WOR-3 bacterium</name>
    <dbReference type="NCBI Taxonomy" id="2052148"/>
    <lineage>
        <taxon>Bacteria</taxon>
        <taxon>Bacteria division WOR-3</taxon>
    </lineage>
</organism>
<proteinExistence type="predicted"/>
<keyword evidence="2 4" id="KW-0560">Oxidoreductase</keyword>
<dbReference type="SUPFAM" id="SSF53659">
    <property type="entry name" value="Isocitrate/Isopropylmalate dehydrogenase-like"/>
    <property type="match status" value="1"/>
</dbReference>
<dbReference type="GO" id="GO:0046872">
    <property type="term" value="F:metal ion binding"/>
    <property type="evidence" value="ECO:0007669"/>
    <property type="project" value="UniProtKB-KW"/>
</dbReference>
<name>A0A7C0V9K0_UNCW3</name>
<keyword evidence="1" id="KW-0479">Metal-binding</keyword>
<dbReference type="PANTHER" id="PTHR30004:SF6">
    <property type="entry name" value="D-THREONATE 4-PHOSPHATE DEHYDROGENASE"/>
    <property type="match status" value="1"/>
</dbReference>
<evidence type="ECO:0000313" key="4">
    <source>
        <dbReference type="EMBL" id="HDI82192.1"/>
    </source>
</evidence>
<dbReference type="EC" id="1.1.1.262" evidence="4"/>
<accession>A0A7C0V9K0</accession>
<evidence type="ECO:0000256" key="3">
    <source>
        <dbReference type="ARBA" id="ARBA00023027"/>
    </source>
</evidence>
<dbReference type="Pfam" id="PF04166">
    <property type="entry name" value="PdxA"/>
    <property type="match status" value="1"/>
</dbReference>
<dbReference type="Gene3D" id="3.40.718.10">
    <property type="entry name" value="Isopropylmalate Dehydrogenase"/>
    <property type="match status" value="1"/>
</dbReference>
<gene>
    <name evidence="4" type="primary">pdxA</name>
    <name evidence="4" type="ORF">ENF18_00190</name>
</gene>
<dbReference type="Proteomes" id="UP000885847">
    <property type="component" value="Unassembled WGS sequence"/>
</dbReference>
<dbReference type="EMBL" id="DQWE01000010">
    <property type="protein sequence ID" value="HDI82192.1"/>
    <property type="molecule type" value="Genomic_DNA"/>
</dbReference>
<evidence type="ECO:0000256" key="1">
    <source>
        <dbReference type="ARBA" id="ARBA00022723"/>
    </source>
</evidence>
<dbReference type="NCBIfam" id="TIGR00557">
    <property type="entry name" value="pdxA"/>
    <property type="match status" value="1"/>
</dbReference>
<dbReference type="GO" id="GO:0050570">
    <property type="term" value="F:4-hydroxythreonine-4-phosphate dehydrogenase activity"/>
    <property type="evidence" value="ECO:0007669"/>
    <property type="project" value="UniProtKB-EC"/>
</dbReference>
<protein>
    <submittedName>
        <fullName evidence="4">4-hydroxythreonine-4-phosphate dehydrogenase PdxA</fullName>
        <ecNumber evidence="4">1.1.1.262</ecNumber>
    </submittedName>
</protein>
<comment type="caution">
    <text evidence="4">The sequence shown here is derived from an EMBL/GenBank/DDBJ whole genome shotgun (WGS) entry which is preliminary data.</text>
</comment>
<evidence type="ECO:0000256" key="2">
    <source>
        <dbReference type="ARBA" id="ARBA00023002"/>
    </source>
</evidence>
<dbReference type="GO" id="GO:0051287">
    <property type="term" value="F:NAD binding"/>
    <property type="evidence" value="ECO:0007669"/>
    <property type="project" value="InterPro"/>
</dbReference>
<dbReference type="InterPro" id="IPR005255">
    <property type="entry name" value="PdxA_fam"/>
</dbReference>
<reference evidence="4" key="1">
    <citation type="journal article" date="2020" name="mSystems">
        <title>Genome- and Community-Level Interaction Insights into Carbon Utilization and Element Cycling Functions of Hydrothermarchaeota in Hydrothermal Sediment.</title>
        <authorList>
            <person name="Zhou Z."/>
            <person name="Liu Y."/>
            <person name="Xu W."/>
            <person name="Pan J."/>
            <person name="Luo Z.H."/>
            <person name="Li M."/>
        </authorList>
    </citation>
    <scope>NUCLEOTIDE SEQUENCE [LARGE SCALE GENOMIC DNA]</scope>
    <source>
        <strain evidence="4">HyVt-102</strain>
    </source>
</reference>
<keyword evidence="3" id="KW-0520">NAD</keyword>
<dbReference type="PANTHER" id="PTHR30004">
    <property type="entry name" value="4-HYDROXYTHREONINE-4-PHOSPHATE DEHYDROGENASE"/>
    <property type="match status" value="1"/>
</dbReference>